<keyword evidence="2" id="KW-0238">DNA-binding</keyword>
<accession>A0ABW1FRT0</accession>
<dbReference type="InterPro" id="IPR011663">
    <property type="entry name" value="UTRA"/>
</dbReference>
<protein>
    <submittedName>
        <fullName evidence="5">GntR family transcriptional regulator</fullName>
    </submittedName>
</protein>
<evidence type="ECO:0000313" key="6">
    <source>
        <dbReference type="Proteomes" id="UP001596241"/>
    </source>
</evidence>
<evidence type="ECO:0000256" key="3">
    <source>
        <dbReference type="ARBA" id="ARBA00023163"/>
    </source>
</evidence>
<organism evidence="5 6">
    <name type="scientific">Streptomyces ramulosus</name>
    <dbReference type="NCBI Taxonomy" id="47762"/>
    <lineage>
        <taxon>Bacteria</taxon>
        <taxon>Bacillati</taxon>
        <taxon>Actinomycetota</taxon>
        <taxon>Actinomycetes</taxon>
        <taxon>Kitasatosporales</taxon>
        <taxon>Streptomycetaceae</taxon>
        <taxon>Streptomyces</taxon>
    </lineage>
</organism>
<sequence>MAKRYEEIAADLRQRIRSGEFGTEGRLPSESALVRTYKAGTPTVRQALGLLVGEGLIAKYHGRGTFVRTDVPLIEYANDRPSQPALRKRASGRGHGRPGLDADLKVSAASGEVAATPEIADLMGVEAGTRLLEFVHLGQRPQDEYPCSVLRSYLRYDMVAGTPWVPALTLAGEAPWGDVYQHWLAAAGVDLDHVEERLTARPPTADEAAELGVGPGPGTSVLDIQRIARDAEGRAVEVAHLLMRGDRIAAVYTTPMSGAFARH</sequence>
<evidence type="ECO:0000256" key="1">
    <source>
        <dbReference type="ARBA" id="ARBA00023015"/>
    </source>
</evidence>
<dbReference type="PROSITE" id="PS50949">
    <property type="entry name" value="HTH_GNTR"/>
    <property type="match status" value="1"/>
</dbReference>
<dbReference type="InterPro" id="IPR036388">
    <property type="entry name" value="WH-like_DNA-bd_sf"/>
</dbReference>
<evidence type="ECO:0000313" key="5">
    <source>
        <dbReference type="EMBL" id="MFC5895954.1"/>
    </source>
</evidence>
<dbReference type="PANTHER" id="PTHR44846">
    <property type="entry name" value="MANNOSYL-D-GLYCERATE TRANSPORT/METABOLISM SYSTEM REPRESSOR MNGR-RELATED"/>
    <property type="match status" value="1"/>
</dbReference>
<dbReference type="Gene3D" id="1.10.10.10">
    <property type="entry name" value="Winged helix-like DNA-binding domain superfamily/Winged helix DNA-binding domain"/>
    <property type="match status" value="1"/>
</dbReference>
<dbReference type="CDD" id="cd07377">
    <property type="entry name" value="WHTH_GntR"/>
    <property type="match status" value="1"/>
</dbReference>
<evidence type="ECO:0000259" key="4">
    <source>
        <dbReference type="PROSITE" id="PS50949"/>
    </source>
</evidence>
<feature type="domain" description="HTH gntR-type" evidence="4">
    <location>
        <begin position="2"/>
        <end position="70"/>
    </location>
</feature>
<dbReference type="EMBL" id="JBHSPW010000012">
    <property type="protein sequence ID" value="MFC5895954.1"/>
    <property type="molecule type" value="Genomic_DNA"/>
</dbReference>
<dbReference type="InterPro" id="IPR036390">
    <property type="entry name" value="WH_DNA-bd_sf"/>
</dbReference>
<comment type="caution">
    <text evidence="5">The sequence shown here is derived from an EMBL/GenBank/DDBJ whole genome shotgun (WGS) entry which is preliminary data.</text>
</comment>
<evidence type="ECO:0000256" key="2">
    <source>
        <dbReference type="ARBA" id="ARBA00023125"/>
    </source>
</evidence>
<dbReference type="InterPro" id="IPR050679">
    <property type="entry name" value="Bact_HTH_transcr_reg"/>
</dbReference>
<dbReference type="Gene3D" id="3.40.1410.10">
    <property type="entry name" value="Chorismate lyase-like"/>
    <property type="match status" value="1"/>
</dbReference>
<keyword evidence="1" id="KW-0805">Transcription regulation</keyword>
<reference evidence="6" key="1">
    <citation type="journal article" date="2019" name="Int. J. Syst. Evol. Microbiol.">
        <title>The Global Catalogue of Microorganisms (GCM) 10K type strain sequencing project: providing services to taxonomists for standard genome sequencing and annotation.</title>
        <authorList>
            <consortium name="The Broad Institute Genomics Platform"/>
            <consortium name="The Broad Institute Genome Sequencing Center for Infectious Disease"/>
            <person name="Wu L."/>
            <person name="Ma J."/>
        </authorList>
    </citation>
    <scope>NUCLEOTIDE SEQUENCE [LARGE SCALE GENOMIC DNA]</scope>
    <source>
        <strain evidence="6">CGMCC 1.15809</strain>
    </source>
</reference>
<keyword evidence="3" id="KW-0804">Transcription</keyword>
<dbReference type="SUPFAM" id="SSF64288">
    <property type="entry name" value="Chorismate lyase-like"/>
    <property type="match status" value="1"/>
</dbReference>
<dbReference type="SUPFAM" id="SSF46785">
    <property type="entry name" value="Winged helix' DNA-binding domain"/>
    <property type="match status" value="1"/>
</dbReference>
<dbReference type="SMART" id="SM00345">
    <property type="entry name" value="HTH_GNTR"/>
    <property type="match status" value="1"/>
</dbReference>
<dbReference type="PANTHER" id="PTHR44846:SF17">
    <property type="entry name" value="GNTR-FAMILY TRANSCRIPTIONAL REGULATOR"/>
    <property type="match status" value="1"/>
</dbReference>
<gene>
    <name evidence="5" type="ORF">ACFP3M_24480</name>
</gene>
<name>A0ABW1FRT0_9ACTN</name>
<dbReference type="RefSeq" id="WP_345089625.1">
    <property type="nucleotide sequence ID" value="NZ_BAAAWG010000015.1"/>
</dbReference>
<dbReference type="Pfam" id="PF07702">
    <property type="entry name" value="UTRA"/>
    <property type="match status" value="1"/>
</dbReference>
<dbReference type="Proteomes" id="UP001596241">
    <property type="component" value="Unassembled WGS sequence"/>
</dbReference>
<keyword evidence="6" id="KW-1185">Reference proteome</keyword>
<proteinExistence type="predicted"/>
<dbReference type="InterPro" id="IPR028978">
    <property type="entry name" value="Chorismate_lyase_/UTRA_dom_sf"/>
</dbReference>
<dbReference type="Pfam" id="PF00392">
    <property type="entry name" value="GntR"/>
    <property type="match status" value="1"/>
</dbReference>
<dbReference type="SMART" id="SM00866">
    <property type="entry name" value="UTRA"/>
    <property type="match status" value="1"/>
</dbReference>
<dbReference type="InterPro" id="IPR000524">
    <property type="entry name" value="Tscrpt_reg_HTH_GntR"/>
</dbReference>